<proteinExistence type="inferred from homology"/>
<dbReference type="GO" id="GO:0046654">
    <property type="term" value="P:tetrahydrofolate biosynthetic process"/>
    <property type="evidence" value="ECO:0007669"/>
    <property type="project" value="UniProtKB-UniRule"/>
</dbReference>
<organism evidence="8 9">
    <name type="scientific">Victivallis vadensis</name>
    <dbReference type="NCBI Taxonomy" id="172901"/>
    <lineage>
        <taxon>Bacteria</taxon>
        <taxon>Pseudomonadati</taxon>
        <taxon>Lentisphaerota</taxon>
        <taxon>Lentisphaeria</taxon>
        <taxon>Victivallales</taxon>
        <taxon>Victivallaceae</taxon>
        <taxon>Victivallis</taxon>
    </lineage>
</organism>
<dbReference type="PANTHER" id="PTHR42844">
    <property type="entry name" value="DIHYDRONEOPTERIN ALDOLASE 1-RELATED"/>
    <property type="match status" value="1"/>
</dbReference>
<dbReference type="NCBIfam" id="TIGR00525">
    <property type="entry name" value="folB"/>
    <property type="match status" value="1"/>
</dbReference>
<dbReference type="Pfam" id="PF02152">
    <property type="entry name" value="FolB"/>
    <property type="match status" value="1"/>
</dbReference>
<comment type="pathway">
    <text evidence="2 6">Cofactor biosynthesis; tetrahydrofolate biosynthesis; 2-amino-4-hydroxy-6-hydroxymethyl-7,8-dihydropteridine diphosphate from 7,8-dihydroneopterin triphosphate: step 3/4.</text>
</comment>
<sequence length="116" mass="13093">MDKIFICDLRINPIIGLYPGERIHRQGLLVNVEIGLDLQMASRSDDLSHTVNYAEIEERIVVLADASEFLLIERLAGAIGALVLEYTRVQTVKVRIEKPRAARHARAIAVELNFTR</sequence>
<feature type="domain" description="Dihydroneopterin aldolase/epimerase" evidence="7">
    <location>
        <begin position="4"/>
        <end position="114"/>
    </location>
</feature>
<dbReference type="GO" id="GO:0046656">
    <property type="term" value="P:folic acid biosynthetic process"/>
    <property type="evidence" value="ECO:0007669"/>
    <property type="project" value="UniProtKB-UniRule"/>
</dbReference>
<dbReference type="Gene3D" id="3.30.1130.10">
    <property type="match status" value="1"/>
</dbReference>
<comment type="function">
    <text evidence="6">Catalyzes the conversion of 7,8-dihydroneopterin to 6-hydroxymethyl-7,8-dihydropterin.</text>
</comment>
<evidence type="ECO:0000256" key="3">
    <source>
        <dbReference type="ARBA" id="ARBA00005708"/>
    </source>
</evidence>
<evidence type="ECO:0000313" key="9">
    <source>
        <dbReference type="Proteomes" id="UP000245959"/>
    </source>
</evidence>
<dbReference type="AlphaFoldDB" id="A0A2U1ARZ5"/>
<gene>
    <name evidence="8" type="ORF">C8D82_1225</name>
</gene>
<comment type="caution">
    <text evidence="8">The sequence shown here is derived from an EMBL/GenBank/DDBJ whole genome shotgun (WGS) entry which is preliminary data.</text>
</comment>
<accession>A0A2U1ARZ5</accession>
<dbReference type="RefSeq" id="WP_165833068.1">
    <property type="nucleotide sequence ID" value="NZ_CABMMC010000010.1"/>
</dbReference>
<comment type="similarity">
    <text evidence="3 6">Belongs to the DHNA family.</text>
</comment>
<keyword evidence="4 6" id="KW-0289">Folate biosynthesis</keyword>
<dbReference type="NCBIfam" id="TIGR00526">
    <property type="entry name" value="folB_dom"/>
    <property type="match status" value="1"/>
</dbReference>
<dbReference type="EC" id="4.1.2.25" evidence="6"/>
<dbReference type="InterPro" id="IPR006157">
    <property type="entry name" value="FolB_dom"/>
</dbReference>
<name>A0A2U1ARZ5_9BACT</name>
<reference evidence="8 9" key="1">
    <citation type="submission" date="2018-04" db="EMBL/GenBank/DDBJ databases">
        <title>Genomic Encyclopedia of Type Strains, Phase IV (KMG-IV): sequencing the most valuable type-strain genomes for metagenomic binning, comparative biology and taxonomic classification.</title>
        <authorList>
            <person name="Goeker M."/>
        </authorList>
    </citation>
    <scope>NUCLEOTIDE SEQUENCE [LARGE SCALE GENOMIC DNA]</scope>
    <source>
        <strain evidence="8 9">DSM 14823</strain>
    </source>
</reference>
<dbReference type="GO" id="GO:0004150">
    <property type="term" value="F:dihydroneopterin aldolase activity"/>
    <property type="evidence" value="ECO:0007669"/>
    <property type="project" value="UniProtKB-UniRule"/>
</dbReference>
<dbReference type="Proteomes" id="UP000245959">
    <property type="component" value="Unassembled WGS sequence"/>
</dbReference>
<dbReference type="InterPro" id="IPR043133">
    <property type="entry name" value="GTP-CH-I_C/QueF"/>
</dbReference>
<evidence type="ECO:0000256" key="5">
    <source>
        <dbReference type="ARBA" id="ARBA00023239"/>
    </source>
</evidence>
<dbReference type="UniPathway" id="UPA00077">
    <property type="reaction ID" value="UER00154"/>
</dbReference>
<keyword evidence="9" id="KW-1185">Reference proteome</keyword>
<evidence type="ECO:0000256" key="1">
    <source>
        <dbReference type="ARBA" id="ARBA00001353"/>
    </source>
</evidence>
<protein>
    <recommendedName>
        <fullName evidence="6">7,8-dihydroneopterin aldolase</fullName>
        <ecNumber evidence="6">4.1.2.25</ecNumber>
    </recommendedName>
</protein>
<dbReference type="SUPFAM" id="SSF55620">
    <property type="entry name" value="Tetrahydrobiopterin biosynthesis enzymes-like"/>
    <property type="match status" value="1"/>
</dbReference>
<evidence type="ECO:0000256" key="6">
    <source>
        <dbReference type="RuleBase" id="RU362079"/>
    </source>
</evidence>
<keyword evidence="5 6" id="KW-0456">Lyase</keyword>
<dbReference type="EMBL" id="QEKH01000022">
    <property type="protein sequence ID" value="PVY39131.1"/>
    <property type="molecule type" value="Genomic_DNA"/>
</dbReference>
<evidence type="ECO:0000259" key="7">
    <source>
        <dbReference type="SMART" id="SM00905"/>
    </source>
</evidence>
<evidence type="ECO:0000256" key="4">
    <source>
        <dbReference type="ARBA" id="ARBA00022909"/>
    </source>
</evidence>
<comment type="catalytic activity">
    <reaction evidence="1 6">
        <text>7,8-dihydroneopterin = 6-hydroxymethyl-7,8-dihydropterin + glycolaldehyde</text>
        <dbReference type="Rhea" id="RHEA:10540"/>
        <dbReference type="ChEBI" id="CHEBI:17001"/>
        <dbReference type="ChEBI" id="CHEBI:17071"/>
        <dbReference type="ChEBI" id="CHEBI:44841"/>
        <dbReference type="EC" id="4.1.2.25"/>
    </reaction>
</comment>
<dbReference type="GeneID" id="78296043"/>
<dbReference type="SMART" id="SM00905">
    <property type="entry name" value="FolB"/>
    <property type="match status" value="1"/>
</dbReference>
<dbReference type="GO" id="GO:0005737">
    <property type="term" value="C:cytoplasm"/>
    <property type="evidence" value="ECO:0007669"/>
    <property type="project" value="TreeGrafter"/>
</dbReference>
<dbReference type="InterPro" id="IPR006156">
    <property type="entry name" value="Dihydroneopterin_aldolase"/>
</dbReference>
<dbReference type="PANTHER" id="PTHR42844:SF1">
    <property type="entry name" value="DIHYDRONEOPTERIN ALDOLASE 1-RELATED"/>
    <property type="match status" value="1"/>
</dbReference>
<evidence type="ECO:0000313" key="8">
    <source>
        <dbReference type="EMBL" id="PVY39131.1"/>
    </source>
</evidence>
<evidence type="ECO:0000256" key="2">
    <source>
        <dbReference type="ARBA" id="ARBA00005013"/>
    </source>
</evidence>